<keyword evidence="1" id="KW-1133">Transmembrane helix</keyword>
<evidence type="ECO:0000256" key="2">
    <source>
        <dbReference type="SAM" id="SignalP"/>
    </source>
</evidence>
<dbReference type="Proteomes" id="UP000019116">
    <property type="component" value="Chromosome 1B"/>
</dbReference>
<evidence type="ECO:0008006" key="5">
    <source>
        <dbReference type="Google" id="ProtNLM"/>
    </source>
</evidence>
<dbReference type="Gramene" id="TraesCS1B02G371500.2">
    <property type="protein sequence ID" value="TraesCS1B02G371500.2"/>
    <property type="gene ID" value="TraesCS1B02G371500"/>
</dbReference>
<evidence type="ECO:0000313" key="4">
    <source>
        <dbReference type="Proteomes" id="UP000019116"/>
    </source>
</evidence>
<keyword evidence="4" id="KW-1185">Reference proteome</keyword>
<dbReference type="EnsemblPlants" id="TraesCS1B02G371500.2">
    <property type="protein sequence ID" value="TraesCS1B02G371500.2"/>
    <property type="gene ID" value="TraesCS1B02G371500"/>
</dbReference>
<sequence>MWTVEFLFSFVDSLAARLDSIEWDTQCEAILDLRSLAKYHSETLQEFLGTIIPLIIAKVVKGRPAVVKSAIMACGDLLLVYPSDSISTFVDQMIDSLVLKVIGMHRFVAQEAILVLTSMARRLHVPDHILLSKVIPLLHERSPFVCAKAYQFLALCLPVSVLVSGCSVYFVGTHSIYLNSCA</sequence>
<protein>
    <recommendedName>
        <fullName evidence="5">CLASP N-terminal domain-containing protein</fullName>
    </recommendedName>
</protein>
<keyword evidence="1" id="KW-0812">Transmembrane</keyword>
<feature type="signal peptide" evidence="2">
    <location>
        <begin position="1"/>
        <end position="16"/>
    </location>
</feature>
<dbReference type="OrthoDB" id="63891at2759"/>
<keyword evidence="1" id="KW-0472">Membrane</keyword>
<organism evidence="3">
    <name type="scientific">Triticum aestivum</name>
    <name type="common">Wheat</name>
    <dbReference type="NCBI Taxonomy" id="4565"/>
    <lineage>
        <taxon>Eukaryota</taxon>
        <taxon>Viridiplantae</taxon>
        <taxon>Streptophyta</taxon>
        <taxon>Embryophyta</taxon>
        <taxon>Tracheophyta</taxon>
        <taxon>Spermatophyta</taxon>
        <taxon>Magnoliopsida</taxon>
        <taxon>Liliopsida</taxon>
        <taxon>Poales</taxon>
        <taxon>Poaceae</taxon>
        <taxon>BOP clade</taxon>
        <taxon>Pooideae</taxon>
        <taxon>Triticodae</taxon>
        <taxon>Triticeae</taxon>
        <taxon>Triticinae</taxon>
        <taxon>Triticum</taxon>
    </lineage>
</organism>
<reference evidence="3" key="2">
    <citation type="submission" date="2018-10" db="UniProtKB">
        <authorList>
            <consortium name="EnsemblPlants"/>
        </authorList>
    </citation>
    <scope>IDENTIFICATION</scope>
</reference>
<dbReference type="Gene3D" id="1.25.10.10">
    <property type="entry name" value="Leucine-rich Repeat Variant"/>
    <property type="match status" value="1"/>
</dbReference>
<feature type="chain" id="PRO_5043170220" description="CLASP N-terminal domain-containing protein" evidence="2">
    <location>
        <begin position="17"/>
        <end position="182"/>
    </location>
</feature>
<proteinExistence type="predicted"/>
<accession>A0A3B5Z2F7</accession>
<dbReference type="InterPro" id="IPR011989">
    <property type="entry name" value="ARM-like"/>
</dbReference>
<dbReference type="Gramene" id="TraesRN1B0101037600.2">
    <property type="protein sequence ID" value="TraesRN1B0101037600.2"/>
    <property type="gene ID" value="TraesRN1B0101037600"/>
</dbReference>
<evidence type="ECO:0000256" key="1">
    <source>
        <dbReference type="SAM" id="Phobius"/>
    </source>
</evidence>
<dbReference type="STRING" id="4565.A0A3B5Z2F7"/>
<reference evidence="3" key="1">
    <citation type="submission" date="2018-08" db="EMBL/GenBank/DDBJ databases">
        <authorList>
            <person name="Rossello M."/>
        </authorList>
    </citation>
    <scope>NUCLEOTIDE SEQUENCE [LARGE SCALE GENOMIC DNA]</scope>
    <source>
        <strain evidence="3">cv. Chinese Spring</strain>
    </source>
</reference>
<dbReference type="AlphaFoldDB" id="A0A3B5Z2F7"/>
<dbReference type="InterPro" id="IPR016024">
    <property type="entry name" value="ARM-type_fold"/>
</dbReference>
<keyword evidence="2" id="KW-0732">Signal</keyword>
<dbReference type="Gramene" id="TraesCS1B03G1011200.2">
    <property type="protein sequence ID" value="TraesCS1B03G1011200.2.CDS"/>
    <property type="gene ID" value="TraesCS1B03G1011200"/>
</dbReference>
<feature type="transmembrane region" description="Helical" evidence="1">
    <location>
        <begin position="149"/>
        <end position="171"/>
    </location>
</feature>
<name>A0A3B5Z2F7_WHEAT</name>
<dbReference type="SMR" id="A0A3B5Z2F7"/>
<dbReference type="SUPFAM" id="SSF48371">
    <property type="entry name" value="ARM repeat"/>
    <property type="match status" value="1"/>
</dbReference>
<gene>
    <name evidence="3" type="primary">LOC123142094</name>
</gene>
<evidence type="ECO:0000313" key="3">
    <source>
        <dbReference type="EnsemblPlants" id="TraesCS1B02G371500.2"/>
    </source>
</evidence>